<dbReference type="PANTHER" id="PTHR15742:SF5">
    <property type="entry name" value="GIRDIN"/>
    <property type="match status" value="1"/>
</dbReference>
<reference evidence="3 4" key="1">
    <citation type="submission" date="2024-08" db="EMBL/GenBank/DDBJ databases">
        <title>Gnathostoma spinigerum genome.</title>
        <authorList>
            <person name="Gonzalez-Bertolin B."/>
            <person name="Monzon S."/>
            <person name="Zaballos A."/>
            <person name="Jimenez P."/>
            <person name="Dekumyoy P."/>
            <person name="Varona S."/>
            <person name="Cuesta I."/>
            <person name="Sumanam S."/>
            <person name="Adisakwattana P."/>
            <person name="Gasser R.B."/>
            <person name="Hernandez-Gonzalez A."/>
            <person name="Young N.D."/>
            <person name="Perteguer M.J."/>
        </authorList>
    </citation>
    <scope>NUCLEOTIDE SEQUENCE [LARGE SCALE GENOMIC DNA]</scope>
    <source>
        <strain evidence="3">AL3</strain>
        <tissue evidence="3">Liver</tissue>
    </source>
</reference>
<feature type="compositionally biased region" description="Basic residues" evidence="2">
    <location>
        <begin position="620"/>
        <end position="631"/>
    </location>
</feature>
<feature type="compositionally biased region" description="Basic and acidic residues" evidence="2">
    <location>
        <begin position="276"/>
        <end position="292"/>
    </location>
</feature>
<dbReference type="Proteomes" id="UP001608902">
    <property type="component" value="Unassembled WGS sequence"/>
</dbReference>
<keyword evidence="4" id="KW-1185">Reference proteome</keyword>
<feature type="region of interest" description="Disordered" evidence="2">
    <location>
        <begin position="557"/>
        <end position="648"/>
    </location>
</feature>
<feature type="compositionally biased region" description="Polar residues" evidence="2">
    <location>
        <begin position="252"/>
        <end position="274"/>
    </location>
</feature>
<comment type="caution">
    <text evidence="3">The sequence shown here is derived from an EMBL/GenBank/DDBJ whole genome shotgun (WGS) entry which is preliminary data.</text>
</comment>
<feature type="coiled-coil region" evidence="1">
    <location>
        <begin position="120"/>
        <end position="200"/>
    </location>
</feature>
<keyword evidence="1" id="KW-0175">Coiled coil</keyword>
<evidence type="ECO:0000313" key="4">
    <source>
        <dbReference type="Proteomes" id="UP001608902"/>
    </source>
</evidence>
<feature type="region of interest" description="Disordered" evidence="2">
    <location>
        <begin position="459"/>
        <end position="496"/>
    </location>
</feature>
<dbReference type="AlphaFoldDB" id="A0ABD6EH62"/>
<evidence type="ECO:0000256" key="1">
    <source>
        <dbReference type="SAM" id="Coils"/>
    </source>
</evidence>
<dbReference type="PANTHER" id="PTHR15742">
    <property type="entry name" value="GIRDIN"/>
    <property type="match status" value="1"/>
</dbReference>
<sequence>MIFMQLVQARRERDYNREALCTFERKVSEEQRRMEKDNRQFSELVQKCNDMSKEIANLEAEVKRLSMDLKLANEAYDADRKLWMIERTHFASKSDSENSGIAEGALKAAEDVQKKYAEYQKYYTAEVDRLNTRLRQLTNEAMLKQQDNQRTIKELREQIKVLEISQKNLIQTRDIQIGAKEVLEAEVEKLQETVHLSEVQKVTRKFKITSIIDQLQLLADPVRRSSRSDTETPDLLKFVVSQLKTIKDEDSQGTTSTGSNCSDSSCTVAPSTSAKYGERLCSENDRGSREPSENLSQSSLSIKSYSTLPSSTYKWSTLHSATINQTRSGSFDGNLSATKSTRKSTVTTHSASPVRKVSSYPDPPPSFLLNKDQAVEYDKDGRRHFIPRIMTRSTSYDRCELSISTSRIDDVTVSESDIPKPHPRTNSAGANILYKIRREELARGGLPSVRLIAKAFDSMDSPTSEGKSNSKRSIFGSRKTHSVDIDNSKNGGSSKPVSVLQEVLSADGNPVEVTVLGRNTSLSQIEELMGSQSPYGTFHRSGRNPLKNMGAKIVERVRRSLSRSSVGRSRSNVADESNVEHEAKKVTHDKENSTLPSDSKEKQKSKVTDSPKGGDEKSTKRTRPIKKKVKKAATTNIAQIASKFSTPK</sequence>
<feature type="compositionally biased region" description="Polar residues" evidence="2">
    <location>
        <begin position="636"/>
        <end position="648"/>
    </location>
</feature>
<feature type="region of interest" description="Disordered" evidence="2">
    <location>
        <begin position="326"/>
        <end position="364"/>
    </location>
</feature>
<protein>
    <submittedName>
        <fullName evidence="3">Uncharacterized protein</fullName>
    </submittedName>
</protein>
<evidence type="ECO:0000256" key="2">
    <source>
        <dbReference type="SAM" id="MobiDB-lite"/>
    </source>
</evidence>
<dbReference type="EMBL" id="JBGFUD010001443">
    <property type="protein sequence ID" value="MFH4976288.1"/>
    <property type="molecule type" value="Genomic_DNA"/>
</dbReference>
<feature type="compositionally biased region" description="Basic and acidic residues" evidence="2">
    <location>
        <begin position="578"/>
        <end position="619"/>
    </location>
</feature>
<proteinExistence type="predicted"/>
<dbReference type="InterPro" id="IPR049885">
    <property type="entry name" value="MTCL1-3"/>
</dbReference>
<name>A0ABD6EH62_9BILA</name>
<feature type="region of interest" description="Disordered" evidence="2">
    <location>
        <begin position="249"/>
        <end position="299"/>
    </location>
</feature>
<evidence type="ECO:0000313" key="3">
    <source>
        <dbReference type="EMBL" id="MFH4976288.1"/>
    </source>
</evidence>
<organism evidence="3 4">
    <name type="scientific">Gnathostoma spinigerum</name>
    <dbReference type="NCBI Taxonomy" id="75299"/>
    <lineage>
        <taxon>Eukaryota</taxon>
        <taxon>Metazoa</taxon>
        <taxon>Ecdysozoa</taxon>
        <taxon>Nematoda</taxon>
        <taxon>Chromadorea</taxon>
        <taxon>Rhabditida</taxon>
        <taxon>Spirurina</taxon>
        <taxon>Gnathostomatomorpha</taxon>
        <taxon>Gnathostomatoidea</taxon>
        <taxon>Gnathostomatidae</taxon>
        <taxon>Gnathostoma</taxon>
    </lineage>
</organism>
<gene>
    <name evidence="3" type="ORF">AB6A40_002997</name>
</gene>
<feature type="compositionally biased region" description="Polar residues" evidence="2">
    <location>
        <begin position="326"/>
        <end position="351"/>
    </location>
</feature>
<accession>A0ABD6EH62</accession>
<feature type="compositionally biased region" description="Low complexity" evidence="2">
    <location>
        <begin position="562"/>
        <end position="571"/>
    </location>
</feature>
<feature type="coiled-coil region" evidence="1">
    <location>
        <begin position="27"/>
        <end position="75"/>
    </location>
</feature>